<dbReference type="Pfam" id="PF10709">
    <property type="entry name" value="DUF2511"/>
    <property type="match status" value="1"/>
</dbReference>
<protein>
    <submittedName>
        <fullName evidence="2">DUF2511 domain-containing protein</fullName>
    </submittedName>
</protein>
<name>A0ABD5BQE9_SERMA</name>
<sequence>MKKILTTVLLTALFFSPVSFAKPPQVIEKSEYKGQWPFSFKEGALQCIKGGAFVLDYDSGKMYALTGLARSIASRVGALPLEPDSEVWLDDPNDPGSKISLSDMTSKALALCDE</sequence>
<keyword evidence="1" id="KW-0732">Signal</keyword>
<dbReference type="RefSeq" id="WP_049232591.1">
    <property type="nucleotide sequence ID" value="NZ_CP047682.1"/>
</dbReference>
<dbReference type="InterPro" id="IPR019648">
    <property type="entry name" value="YebY"/>
</dbReference>
<feature type="signal peptide" evidence="1">
    <location>
        <begin position="1"/>
        <end position="21"/>
    </location>
</feature>
<evidence type="ECO:0000256" key="1">
    <source>
        <dbReference type="SAM" id="SignalP"/>
    </source>
</evidence>
<dbReference type="Proteomes" id="UP001234811">
    <property type="component" value="Unassembled WGS sequence"/>
</dbReference>
<organism evidence="2 3">
    <name type="scientific">Serratia marcescens</name>
    <dbReference type="NCBI Taxonomy" id="615"/>
    <lineage>
        <taxon>Bacteria</taxon>
        <taxon>Pseudomonadati</taxon>
        <taxon>Pseudomonadota</taxon>
        <taxon>Gammaproteobacteria</taxon>
        <taxon>Enterobacterales</taxon>
        <taxon>Yersiniaceae</taxon>
        <taxon>Serratia</taxon>
    </lineage>
</organism>
<dbReference type="EMBL" id="JAVIPQ010000435">
    <property type="protein sequence ID" value="MDQ9558904.1"/>
    <property type="molecule type" value="Genomic_DNA"/>
</dbReference>
<accession>A0ABD5BQE9</accession>
<reference evidence="2 3" key="1">
    <citation type="submission" date="2023-07" db="EMBL/GenBank/DDBJ databases">
        <title>Pathogens genome sequencing project 196.</title>
        <authorList>
            <person name="Cao X."/>
        </authorList>
    </citation>
    <scope>NUCLEOTIDE SEQUENCE [LARGE SCALE GENOMIC DNA]</scope>
    <source>
        <strain evidence="2 3">SM41</strain>
    </source>
</reference>
<dbReference type="AlphaFoldDB" id="A0ABD5BQE9"/>
<evidence type="ECO:0000313" key="3">
    <source>
        <dbReference type="Proteomes" id="UP001234811"/>
    </source>
</evidence>
<evidence type="ECO:0000313" key="2">
    <source>
        <dbReference type="EMBL" id="MDQ9558904.1"/>
    </source>
</evidence>
<proteinExistence type="predicted"/>
<gene>
    <name evidence="2" type="ORF">RF091_25780</name>
</gene>
<comment type="caution">
    <text evidence="2">The sequence shown here is derived from an EMBL/GenBank/DDBJ whole genome shotgun (WGS) entry which is preliminary data.</text>
</comment>
<feature type="chain" id="PRO_5044896203" evidence="1">
    <location>
        <begin position="22"/>
        <end position="114"/>
    </location>
</feature>